<organism evidence="2 3">
    <name type="scientific">Acidovorax ebreus (strain TPSY)</name>
    <name type="common">Diaphorobacter sp. (strain TPSY)</name>
    <dbReference type="NCBI Taxonomy" id="535289"/>
    <lineage>
        <taxon>Bacteria</taxon>
        <taxon>Pseudomonadati</taxon>
        <taxon>Pseudomonadota</taxon>
        <taxon>Betaproteobacteria</taxon>
        <taxon>Burkholderiales</taxon>
        <taxon>Comamonadaceae</taxon>
        <taxon>Diaphorobacter</taxon>
    </lineage>
</organism>
<evidence type="ECO:0000313" key="2">
    <source>
        <dbReference type="EMBL" id="ACM34368.1"/>
    </source>
</evidence>
<sequence>MNRCNTRTFASTRTRGAWLATLACLALLGGAASTAATAQTVAATGLARTFPANALRGTLNFQDRTTALLNGNAIQVAPGMRLFSPQNALVMTHTVQGKPLKVNYVTEASTGMLLTAWILTPAEAALPRKGSDTETNVRFEWDTKPAALR</sequence>
<feature type="signal peptide" evidence="1">
    <location>
        <begin position="1"/>
        <end position="38"/>
    </location>
</feature>
<reference evidence="2 3" key="1">
    <citation type="journal article" date="2010" name="J. Bacteriol.">
        <title>Completed genome sequence of the anaerobic iron-oxidizing bacterium Acidovorax ebreus strain TPSY.</title>
        <authorList>
            <person name="Byrne-Bailey K.G."/>
            <person name="Weber K.A."/>
            <person name="Chair A.H."/>
            <person name="Bose S."/>
            <person name="Knox T."/>
            <person name="Spanbauer T.L."/>
            <person name="Chertkov O."/>
            <person name="Coates J.D."/>
        </authorList>
    </citation>
    <scope>NUCLEOTIDE SEQUENCE [LARGE SCALE GENOMIC DNA]</scope>
    <source>
        <strain evidence="2 3">TPSY</strain>
    </source>
</reference>
<feature type="chain" id="PRO_5039918664" evidence="1">
    <location>
        <begin position="39"/>
        <end position="149"/>
    </location>
</feature>
<evidence type="ECO:0000256" key="1">
    <source>
        <dbReference type="SAM" id="SignalP"/>
    </source>
</evidence>
<dbReference type="EMBL" id="CP001392">
    <property type="protein sequence ID" value="ACM34368.1"/>
    <property type="molecule type" value="Genomic_DNA"/>
</dbReference>
<protein>
    <submittedName>
        <fullName evidence="2">Uncharacterized protein</fullName>
    </submittedName>
</protein>
<gene>
    <name evidence="2" type="ordered locus">Dtpsy_2934</name>
</gene>
<keyword evidence="3" id="KW-1185">Reference proteome</keyword>
<dbReference type="RefSeq" id="WP_015914225.1">
    <property type="nucleotide sequence ID" value="NC_011992.1"/>
</dbReference>
<proteinExistence type="predicted"/>
<evidence type="ECO:0000313" key="3">
    <source>
        <dbReference type="Proteomes" id="UP000000450"/>
    </source>
</evidence>
<dbReference type="Proteomes" id="UP000000450">
    <property type="component" value="Chromosome"/>
</dbReference>
<accession>A0A9J9QD66</accession>
<name>A0A9J9QD66_ACIET</name>
<keyword evidence="1" id="KW-0732">Signal</keyword>
<dbReference type="AlphaFoldDB" id="A0A9J9QD66"/>
<dbReference type="KEGG" id="dia:Dtpsy_2934"/>
<dbReference type="GeneID" id="84684048"/>